<gene>
    <name evidence="2" type="ORF">PIB30_064819</name>
</gene>
<dbReference type="EMBL" id="JASCZI010151672">
    <property type="protein sequence ID" value="MED6173994.1"/>
    <property type="molecule type" value="Genomic_DNA"/>
</dbReference>
<evidence type="ECO:0000313" key="2">
    <source>
        <dbReference type="EMBL" id="MED6173994.1"/>
    </source>
</evidence>
<feature type="region of interest" description="Disordered" evidence="1">
    <location>
        <begin position="1"/>
        <end position="24"/>
    </location>
</feature>
<comment type="caution">
    <text evidence="2">The sequence shown here is derived from an EMBL/GenBank/DDBJ whole genome shotgun (WGS) entry which is preliminary data.</text>
</comment>
<sequence length="110" mass="12245">MNSTHQTTSQTKPPRAANHHPKLLPSSSSFLSPIPFLQFSDVYCQHRTHKNVLLSVMIPTQQTVSQSDTGCSYTRRQKLQCSSSSSPNPDCIVAVRLIQQSTAQIDSCWN</sequence>
<feature type="compositionally biased region" description="Polar residues" evidence="1">
    <location>
        <begin position="1"/>
        <end position="12"/>
    </location>
</feature>
<accession>A0ABU6VLE5</accession>
<name>A0ABU6VLE5_9FABA</name>
<evidence type="ECO:0000256" key="1">
    <source>
        <dbReference type="SAM" id="MobiDB-lite"/>
    </source>
</evidence>
<protein>
    <submittedName>
        <fullName evidence="2">Uncharacterized protein</fullName>
    </submittedName>
</protein>
<evidence type="ECO:0000313" key="3">
    <source>
        <dbReference type="Proteomes" id="UP001341840"/>
    </source>
</evidence>
<proteinExistence type="predicted"/>
<keyword evidence="3" id="KW-1185">Reference proteome</keyword>
<organism evidence="2 3">
    <name type="scientific">Stylosanthes scabra</name>
    <dbReference type="NCBI Taxonomy" id="79078"/>
    <lineage>
        <taxon>Eukaryota</taxon>
        <taxon>Viridiplantae</taxon>
        <taxon>Streptophyta</taxon>
        <taxon>Embryophyta</taxon>
        <taxon>Tracheophyta</taxon>
        <taxon>Spermatophyta</taxon>
        <taxon>Magnoliopsida</taxon>
        <taxon>eudicotyledons</taxon>
        <taxon>Gunneridae</taxon>
        <taxon>Pentapetalae</taxon>
        <taxon>rosids</taxon>
        <taxon>fabids</taxon>
        <taxon>Fabales</taxon>
        <taxon>Fabaceae</taxon>
        <taxon>Papilionoideae</taxon>
        <taxon>50 kb inversion clade</taxon>
        <taxon>dalbergioids sensu lato</taxon>
        <taxon>Dalbergieae</taxon>
        <taxon>Pterocarpus clade</taxon>
        <taxon>Stylosanthes</taxon>
    </lineage>
</organism>
<dbReference type="Proteomes" id="UP001341840">
    <property type="component" value="Unassembled WGS sequence"/>
</dbReference>
<reference evidence="2 3" key="1">
    <citation type="journal article" date="2023" name="Plants (Basel)">
        <title>Bridging the Gap: Combining Genomics and Transcriptomics Approaches to Understand Stylosanthes scabra, an Orphan Legume from the Brazilian Caatinga.</title>
        <authorList>
            <person name="Ferreira-Neto J.R.C."/>
            <person name="da Silva M.D."/>
            <person name="Binneck E."/>
            <person name="de Melo N.F."/>
            <person name="da Silva R.H."/>
            <person name="de Melo A.L.T.M."/>
            <person name="Pandolfi V."/>
            <person name="Bustamante F.O."/>
            <person name="Brasileiro-Vidal A.C."/>
            <person name="Benko-Iseppon A.M."/>
        </authorList>
    </citation>
    <scope>NUCLEOTIDE SEQUENCE [LARGE SCALE GENOMIC DNA]</scope>
    <source>
        <tissue evidence="2">Leaves</tissue>
    </source>
</reference>